<dbReference type="AlphaFoldDB" id="A0AAF0D293"/>
<organism evidence="1 2">
    <name type="scientific">Odinarchaeota yellowstonii (strain LCB_4)</name>
    <dbReference type="NCBI Taxonomy" id="1841599"/>
    <lineage>
        <taxon>Archaea</taxon>
        <taxon>Promethearchaeati</taxon>
        <taxon>Candidatus Odinarchaeota</taxon>
        <taxon>Candidatus Odinarchaeia</taxon>
        <taxon>Candidatus Odinarchaeales</taxon>
        <taxon>Candidatus Odinarchaeaceae</taxon>
        <taxon>Candidatus Odinarchaeum</taxon>
    </lineage>
</organism>
<accession>A0AAF0D293</accession>
<evidence type="ECO:0000313" key="2">
    <source>
        <dbReference type="Proteomes" id="UP000186851"/>
    </source>
</evidence>
<gene>
    <name evidence="1" type="ORF">OdinLCB4_000130</name>
</gene>
<dbReference type="EMBL" id="CP091871">
    <property type="protein sequence ID" value="WEU40378.1"/>
    <property type="molecule type" value="Genomic_DNA"/>
</dbReference>
<dbReference type="KEGG" id="oyw:OdinLCB4_000130"/>
<protein>
    <submittedName>
        <fullName evidence="1">Uncharacterized protein</fullName>
    </submittedName>
</protein>
<sequence>MVFDSNKSRLLNQCFKSRVRDWGGSKGLLIPNSLNFPKGPVVLVEDKNKLEVIFVGDRLPAFIKFVKNQISGVLKDSNGKVVSIDSVKEIHIKRILVAVEALEQRALASPEETNDSDAARELFGNIAATIKKHLELFLNSAHLTSKIYHLTRLSDELDYAVKALDRVL</sequence>
<reference evidence="1" key="2">
    <citation type="journal article" date="2022" name="Nat. Microbiol.">
        <title>A closed Candidatus Odinarchaeum chromosome exposes Asgard archaeal viruses.</title>
        <authorList>
            <person name="Tamarit D."/>
            <person name="Caceres E.F."/>
            <person name="Krupovic M."/>
            <person name="Nijland R."/>
            <person name="Eme L."/>
            <person name="Robinson N.P."/>
            <person name="Ettema T.J.G."/>
        </authorList>
    </citation>
    <scope>NUCLEOTIDE SEQUENCE</scope>
    <source>
        <strain evidence="1">LCB_4</strain>
    </source>
</reference>
<name>A0AAF0D293_ODILC</name>
<reference evidence="1" key="1">
    <citation type="journal article" date="2017" name="Nature">
        <title>Asgard archaea illuminate the origin of eukaryotic cellular complexity.</title>
        <authorList>
            <person name="Zaremba-Niedzwiedzka K."/>
            <person name="Caceres E.F."/>
            <person name="Saw J.H."/>
            <person name="Backstrom D."/>
            <person name="Juzokaite L."/>
            <person name="Vancaester E."/>
            <person name="Seitz K.W."/>
            <person name="Anantharaman K."/>
            <person name="Starnawski P."/>
            <person name="Kjeldsen K.U."/>
            <person name="Scott M.B."/>
            <person name="Nunoura T."/>
            <person name="Banfield J.F."/>
            <person name="Schramm A."/>
            <person name="Baker B.J."/>
            <person name="Spang A."/>
            <person name="Ettema T.J.G."/>
        </authorList>
    </citation>
    <scope>NUCLEOTIDE SEQUENCE</scope>
    <source>
        <strain evidence="1">LCB_4</strain>
    </source>
</reference>
<proteinExistence type="predicted"/>
<evidence type="ECO:0000313" key="1">
    <source>
        <dbReference type="EMBL" id="WEU40378.1"/>
    </source>
</evidence>
<dbReference type="Proteomes" id="UP000186851">
    <property type="component" value="Chromosome"/>
</dbReference>